<evidence type="ECO:0000313" key="4">
    <source>
        <dbReference type="Proteomes" id="UP000316256"/>
    </source>
</evidence>
<protein>
    <submittedName>
        <fullName evidence="3">Rv1355c family protein</fullName>
    </submittedName>
</protein>
<dbReference type="InterPro" id="IPR000415">
    <property type="entry name" value="Nitroreductase-like"/>
</dbReference>
<dbReference type="GO" id="GO:0061503">
    <property type="term" value="F:tRNA threonylcarbamoyladenosine dehydratase"/>
    <property type="evidence" value="ECO:0007669"/>
    <property type="project" value="TreeGrafter"/>
</dbReference>
<dbReference type="InterPro" id="IPR000594">
    <property type="entry name" value="ThiF_NAD_FAD-bd"/>
</dbReference>
<dbReference type="GO" id="GO:0061504">
    <property type="term" value="P:cyclic threonylcarbamoyladenosine biosynthetic process"/>
    <property type="evidence" value="ECO:0007669"/>
    <property type="project" value="TreeGrafter"/>
</dbReference>
<dbReference type="EMBL" id="VIGH01000002">
    <property type="protein sequence ID" value="TQF73957.1"/>
    <property type="molecule type" value="Genomic_DNA"/>
</dbReference>
<reference evidence="3 4" key="1">
    <citation type="submission" date="2019-06" db="EMBL/GenBank/DDBJ databases">
        <title>Rhodococcus spaelei sp. nov., isolated from a cave.</title>
        <authorList>
            <person name="Lee S.D."/>
        </authorList>
    </citation>
    <scope>NUCLEOTIDE SEQUENCE [LARGE SCALE GENOMIC DNA]</scope>
    <source>
        <strain evidence="3 4">C9-5</strain>
    </source>
</reference>
<feature type="domain" description="THIF-type NAD/FAD binding fold" evidence="2">
    <location>
        <begin position="88"/>
        <end position="223"/>
    </location>
</feature>
<keyword evidence="4" id="KW-1185">Reference proteome</keyword>
<dbReference type="Pfam" id="PF00899">
    <property type="entry name" value="ThiF"/>
    <property type="match status" value="1"/>
</dbReference>
<dbReference type="PANTHER" id="PTHR43267">
    <property type="entry name" value="TRNA THREONYLCARBAMOYLADENOSINE DEHYDRATASE"/>
    <property type="match status" value="1"/>
</dbReference>
<dbReference type="RefSeq" id="WP_142095624.1">
    <property type="nucleotide sequence ID" value="NZ_VIGH01000002.1"/>
</dbReference>
<dbReference type="NCBIfam" id="NF005901">
    <property type="entry name" value="PRK07877.1"/>
    <property type="match status" value="1"/>
</dbReference>
<dbReference type="InterPro" id="IPR035985">
    <property type="entry name" value="Ubiquitin-activating_enz"/>
</dbReference>
<proteinExistence type="predicted"/>
<dbReference type="InterPro" id="IPR045886">
    <property type="entry name" value="ThiF/MoeB/HesA"/>
</dbReference>
<feature type="region of interest" description="Disordered" evidence="1">
    <location>
        <begin position="344"/>
        <end position="365"/>
    </location>
</feature>
<evidence type="ECO:0000256" key="1">
    <source>
        <dbReference type="SAM" id="MobiDB-lite"/>
    </source>
</evidence>
<dbReference type="CDD" id="cd01483">
    <property type="entry name" value="E1_enzyme_family"/>
    <property type="match status" value="1"/>
</dbReference>
<organism evidence="3 4">
    <name type="scientific">Rhodococcus spelaei</name>
    <dbReference type="NCBI Taxonomy" id="2546320"/>
    <lineage>
        <taxon>Bacteria</taxon>
        <taxon>Bacillati</taxon>
        <taxon>Actinomycetota</taxon>
        <taxon>Actinomycetes</taxon>
        <taxon>Mycobacteriales</taxon>
        <taxon>Nocardiaceae</taxon>
        <taxon>Rhodococcus</taxon>
    </lineage>
</organism>
<dbReference type="PANTHER" id="PTHR43267:SF3">
    <property type="entry name" value="THIF PROTEIN"/>
    <property type="match status" value="1"/>
</dbReference>
<gene>
    <name evidence="3" type="ORF">FK531_04595</name>
</gene>
<evidence type="ECO:0000313" key="3">
    <source>
        <dbReference type="EMBL" id="TQF73957.1"/>
    </source>
</evidence>
<dbReference type="GO" id="GO:0008641">
    <property type="term" value="F:ubiquitin-like modifier activating enzyme activity"/>
    <property type="evidence" value="ECO:0007669"/>
    <property type="project" value="InterPro"/>
</dbReference>
<sequence>MDLSCEECTATLLDERLPEDAARLARLRASPAIEFHDKYEAQRASLRGILSTSDSAGIEESPVWAYYPWRRAAVRLLDQAAFRLLRLDRNRNKITRAEQDRLAELEVGIVGLSVGHAVALALTLEGTCGKIRLADFDTVDLSNLNRVPATVFDLGVNKAVVAARRIAEVDPYLTVSVHTGGVTVGTISDFLDGLDLVIEECDSLDMKVAVREEARSQRIPVVMETSDRGLIDVERFDLEPDRPLFHGLLGDVDSALLAGLSAREKVPHMLRVLGAADLSSRMAASLVEIGTTISTWPQLGGDVLFGGASIAAAVRRFGLGRALPSGRVRIDLDAVLDVLSSPTAAAGGTGAHPTDVEPPPAPVDGRGAVVHAAHAAPSGGNAQPWKVVADRTELRLFLDPDRTSTMDVQFRGSYVALGAALYNARVAAAAFGILGSIEMFGDRKTPTLVATMAFGTSSDAALARRYDRMLRRGTNRHRGVPQRIGDRASRELAAAAEEEGARLRIITDRRAITAASELFAASERVRFLDPRLHAEMIGELRWPGEDNLETGIDMRSLELDATDASTLRVVSRSDAMAHLAEWQLGRSLGATTRDRVRSSSALAAVVIDGHQPLDFVRGGSALEAVWISAEEHGLAVQPISPVFLYGLDTADLEELAPAYTTQLSEGRRAMREMFGVAAEETLVLILRMSHAPRPSVRSRRFLSGDQATPRRRV</sequence>
<dbReference type="OrthoDB" id="5149792at2"/>
<name>A0A541BNP7_9NOCA</name>
<dbReference type="Proteomes" id="UP000316256">
    <property type="component" value="Unassembled WGS sequence"/>
</dbReference>
<dbReference type="SUPFAM" id="SSF55469">
    <property type="entry name" value="FMN-dependent nitroreductase-like"/>
    <property type="match status" value="1"/>
</dbReference>
<dbReference type="AlphaFoldDB" id="A0A541BNP7"/>
<dbReference type="Gene3D" id="3.40.50.720">
    <property type="entry name" value="NAD(P)-binding Rossmann-like Domain"/>
    <property type="match status" value="1"/>
</dbReference>
<dbReference type="Gene3D" id="3.40.109.10">
    <property type="entry name" value="NADH Oxidase"/>
    <property type="match status" value="1"/>
</dbReference>
<comment type="caution">
    <text evidence="3">The sequence shown here is derived from an EMBL/GenBank/DDBJ whole genome shotgun (WGS) entry which is preliminary data.</text>
</comment>
<dbReference type="SUPFAM" id="SSF69572">
    <property type="entry name" value="Activating enzymes of the ubiquitin-like proteins"/>
    <property type="match status" value="1"/>
</dbReference>
<dbReference type="GO" id="GO:0016491">
    <property type="term" value="F:oxidoreductase activity"/>
    <property type="evidence" value="ECO:0007669"/>
    <property type="project" value="InterPro"/>
</dbReference>
<evidence type="ECO:0000259" key="2">
    <source>
        <dbReference type="Pfam" id="PF00899"/>
    </source>
</evidence>
<accession>A0A541BNP7</accession>